<accession>A0ABR8UAC8</accession>
<dbReference type="Proteomes" id="UP000626786">
    <property type="component" value="Unassembled WGS sequence"/>
</dbReference>
<comment type="caution">
    <text evidence="2">The sequence shown here is derived from an EMBL/GenBank/DDBJ whole genome shotgun (WGS) entry which is preliminary data.</text>
</comment>
<feature type="domain" description="N-acetyltransferase" evidence="1">
    <location>
        <begin position="3"/>
        <end position="150"/>
    </location>
</feature>
<protein>
    <submittedName>
        <fullName evidence="2">GNAT family N-acetyltransferase</fullName>
    </submittedName>
</protein>
<dbReference type="CDD" id="cd04301">
    <property type="entry name" value="NAT_SF"/>
    <property type="match status" value="1"/>
</dbReference>
<evidence type="ECO:0000313" key="2">
    <source>
        <dbReference type="EMBL" id="MBD7984978.1"/>
    </source>
</evidence>
<dbReference type="InterPro" id="IPR000182">
    <property type="entry name" value="GNAT_dom"/>
</dbReference>
<dbReference type="RefSeq" id="WP_191694685.1">
    <property type="nucleotide sequence ID" value="NZ_JACSQN010000008.1"/>
</dbReference>
<proteinExistence type="predicted"/>
<dbReference type="Gene3D" id="1.10.287.900">
    <property type="entry name" value="The crystal structure of the spermine/spermidine acetyltransferase from enterococcus faecali"/>
    <property type="match status" value="1"/>
</dbReference>
<dbReference type="SUPFAM" id="SSF55729">
    <property type="entry name" value="Acyl-CoA N-acyltransferases (Nat)"/>
    <property type="match status" value="1"/>
</dbReference>
<dbReference type="EMBL" id="JACSQN010000008">
    <property type="protein sequence ID" value="MBD7984978.1"/>
    <property type="molecule type" value="Genomic_DNA"/>
</dbReference>
<dbReference type="InterPro" id="IPR027455">
    <property type="entry name" value="Sper_AcTfrase_N"/>
</dbReference>
<evidence type="ECO:0000259" key="1">
    <source>
        <dbReference type="PROSITE" id="PS51186"/>
    </source>
</evidence>
<name>A0ABR8UAC8_9BACL</name>
<dbReference type="InterPro" id="IPR016181">
    <property type="entry name" value="Acyl_CoA_acyltransferase"/>
</dbReference>
<gene>
    <name evidence="2" type="ORF">H9649_10305</name>
</gene>
<dbReference type="Gene3D" id="3.40.630.30">
    <property type="match status" value="1"/>
</dbReference>
<sequence>MSLHIREVTAANWMAIASLSVNDNQKDFIESNSFSLAQSKFEPEWKSVGLYDGNLLVGYAMHGIDMSNGDVWLDRFMIDSTYQGQGYASRFLPILLVHMTDLYACDKIFLSISPDNLGAQRLYEKFGFKLNGDIDNVGEFPCLVMKLDIERDDIG</sequence>
<reference evidence="2 3" key="1">
    <citation type="submission" date="2020-08" db="EMBL/GenBank/DDBJ databases">
        <title>A Genomic Blueprint of the Chicken Gut Microbiome.</title>
        <authorList>
            <person name="Gilroy R."/>
            <person name="Ravi A."/>
            <person name="Getino M."/>
            <person name="Pursley I."/>
            <person name="Horton D.L."/>
            <person name="Alikhan N.-F."/>
            <person name="Baker D."/>
            <person name="Gharbi K."/>
            <person name="Hall N."/>
            <person name="Watson M."/>
            <person name="Adriaenssens E.M."/>
            <person name="Foster-Nyarko E."/>
            <person name="Jarju S."/>
            <person name="Secka A."/>
            <person name="Antonio M."/>
            <person name="Oren A."/>
            <person name="Chaudhuri R."/>
            <person name="La Ragione R.M."/>
            <person name="Hildebrand F."/>
            <person name="Pallen M.J."/>
        </authorList>
    </citation>
    <scope>NUCLEOTIDE SEQUENCE [LARGE SCALE GENOMIC DNA]</scope>
    <source>
        <strain evidence="2 3">Sa2YVA2</strain>
    </source>
</reference>
<dbReference type="PROSITE" id="PS51186">
    <property type="entry name" value="GNAT"/>
    <property type="match status" value="1"/>
</dbReference>
<keyword evidence="3" id="KW-1185">Reference proteome</keyword>
<evidence type="ECO:0000313" key="3">
    <source>
        <dbReference type="Proteomes" id="UP000626786"/>
    </source>
</evidence>
<organism evidence="2 3">
    <name type="scientific">Sporosarcina quadrami</name>
    <dbReference type="NCBI Taxonomy" id="2762234"/>
    <lineage>
        <taxon>Bacteria</taxon>
        <taxon>Bacillati</taxon>
        <taxon>Bacillota</taxon>
        <taxon>Bacilli</taxon>
        <taxon>Bacillales</taxon>
        <taxon>Caryophanaceae</taxon>
        <taxon>Sporosarcina</taxon>
    </lineage>
</organism>
<dbReference type="Pfam" id="PF00583">
    <property type="entry name" value="Acetyltransf_1"/>
    <property type="match status" value="1"/>
</dbReference>